<reference evidence="4 5" key="1">
    <citation type="submission" date="2013-08" db="EMBL/GenBank/DDBJ databases">
        <title>The genome sequence of Knoellia subterranea.</title>
        <authorList>
            <person name="Zhu W."/>
            <person name="Wang G."/>
        </authorList>
    </citation>
    <scope>NUCLEOTIDE SEQUENCE [LARGE SCALE GENOMIC DNA]</scope>
    <source>
        <strain evidence="4 5">KCTC 19937</strain>
    </source>
</reference>
<evidence type="ECO:0000313" key="4">
    <source>
        <dbReference type="EMBL" id="KGN39070.1"/>
    </source>
</evidence>
<keyword evidence="5" id="KW-1185">Reference proteome</keyword>
<sequence length="274" mass="29893">MADVSQTHSGDELPPLQPSTDRWVELDGVVNMRDSGGLPTRDGGVIQPHRLLRSDNLQDLSEADVRQVVEVLGVSDIVDLRSDTELSTEGPSPLWHLESLTHHHHSLFGGDRPVTGEQALALPAQSDRPVRDATFWAAHYLRYLAARPDSISAALDVISRSTGATIVHCAAGKDRTGTVVALALDTAGVPHDLIVDDYALSAERIEPIMARLLPRPLYGDALRNRSLADEAPRPETMRTILSTLDSEFGGAPGWLREQGWSDADIERLRARLTT</sequence>
<dbReference type="Proteomes" id="UP000030011">
    <property type="component" value="Unassembled WGS sequence"/>
</dbReference>
<feature type="region of interest" description="Disordered" evidence="2">
    <location>
        <begin position="1"/>
        <end position="20"/>
    </location>
</feature>
<dbReference type="STRING" id="1385521.N803_00695"/>
<dbReference type="PROSITE" id="PS50056">
    <property type="entry name" value="TYR_PHOSPHATASE_2"/>
    <property type="match status" value="1"/>
</dbReference>
<accession>A0A0A0JNU6</accession>
<organism evidence="4 5">
    <name type="scientific">Knoellia subterranea KCTC 19937</name>
    <dbReference type="NCBI Taxonomy" id="1385521"/>
    <lineage>
        <taxon>Bacteria</taxon>
        <taxon>Bacillati</taxon>
        <taxon>Actinomycetota</taxon>
        <taxon>Actinomycetes</taxon>
        <taxon>Micrococcales</taxon>
        <taxon>Intrasporangiaceae</taxon>
        <taxon>Knoellia</taxon>
    </lineage>
</organism>
<dbReference type="InterPro" id="IPR000387">
    <property type="entry name" value="Tyr_Pase_dom"/>
</dbReference>
<dbReference type="AlphaFoldDB" id="A0A0A0JNU6"/>
<dbReference type="EMBL" id="AVPK01000001">
    <property type="protein sequence ID" value="KGN39070.1"/>
    <property type="molecule type" value="Genomic_DNA"/>
</dbReference>
<name>A0A0A0JNU6_9MICO</name>
<dbReference type="GO" id="GO:0004721">
    <property type="term" value="F:phosphoprotein phosphatase activity"/>
    <property type="evidence" value="ECO:0007669"/>
    <property type="project" value="InterPro"/>
</dbReference>
<dbReference type="PROSITE" id="PS00383">
    <property type="entry name" value="TYR_PHOSPHATASE_1"/>
    <property type="match status" value="1"/>
</dbReference>
<dbReference type="InterPro" id="IPR026893">
    <property type="entry name" value="Tyr/Ser_Pase_IphP-type"/>
</dbReference>
<gene>
    <name evidence="4" type="ORF">N803_00695</name>
</gene>
<dbReference type="PANTHER" id="PTHR31126:SF1">
    <property type="entry name" value="TYROSINE SPECIFIC PROTEIN PHOSPHATASES DOMAIN-CONTAINING PROTEIN"/>
    <property type="match status" value="1"/>
</dbReference>
<dbReference type="OrthoDB" id="1188001at2"/>
<dbReference type="Pfam" id="PF13350">
    <property type="entry name" value="Y_phosphatase3"/>
    <property type="match status" value="1"/>
</dbReference>
<evidence type="ECO:0000259" key="3">
    <source>
        <dbReference type="PROSITE" id="PS50056"/>
    </source>
</evidence>
<dbReference type="eggNOG" id="COG2365">
    <property type="taxonomic scope" value="Bacteria"/>
</dbReference>
<evidence type="ECO:0000313" key="5">
    <source>
        <dbReference type="Proteomes" id="UP000030011"/>
    </source>
</evidence>
<dbReference type="SUPFAM" id="SSF52799">
    <property type="entry name" value="(Phosphotyrosine protein) phosphatases II"/>
    <property type="match status" value="1"/>
</dbReference>
<protein>
    <submittedName>
        <fullName evidence="4">Protein tyrosine phosphatase</fullName>
    </submittedName>
</protein>
<dbReference type="InterPro" id="IPR029021">
    <property type="entry name" value="Prot-tyrosine_phosphatase-like"/>
</dbReference>
<comment type="caution">
    <text evidence="4">The sequence shown here is derived from an EMBL/GenBank/DDBJ whole genome shotgun (WGS) entry which is preliminary data.</text>
</comment>
<comment type="similarity">
    <text evidence="1">Belongs to the protein-tyrosine phosphatase family.</text>
</comment>
<dbReference type="InterPro" id="IPR016130">
    <property type="entry name" value="Tyr_Pase_AS"/>
</dbReference>
<evidence type="ECO:0000256" key="2">
    <source>
        <dbReference type="SAM" id="MobiDB-lite"/>
    </source>
</evidence>
<feature type="domain" description="Tyrosine specific protein phosphatases" evidence="3">
    <location>
        <begin position="138"/>
        <end position="184"/>
    </location>
</feature>
<dbReference type="Gene3D" id="3.90.190.10">
    <property type="entry name" value="Protein tyrosine phosphatase superfamily"/>
    <property type="match status" value="1"/>
</dbReference>
<proteinExistence type="inferred from homology"/>
<dbReference type="PANTHER" id="PTHR31126">
    <property type="entry name" value="TYROSINE-PROTEIN PHOSPHATASE"/>
    <property type="match status" value="1"/>
</dbReference>
<evidence type="ECO:0000256" key="1">
    <source>
        <dbReference type="ARBA" id="ARBA00009580"/>
    </source>
</evidence>